<dbReference type="Gene3D" id="2.70.70.10">
    <property type="entry name" value="Glucose Permease (Domain IIA)"/>
    <property type="match status" value="1"/>
</dbReference>
<evidence type="ECO:0000256" key="5">
    <source>
        <dbReference type="ARBA" id="ARBA00022801"/>
    </source>
</evidence>
<evidence type="ECO:0000256" key="6">
    <source>
        <dbReference type="ARBA" id="ARBA00022833"/>
    </source>
</evidence>
<sequence length="476" mass="51539">MGSPDKKSPRYPKSHLVAASGIAAALSIILLVVPTTDVEAKKTFVQLELQTPESDAADADASLAQSPEQLDALVSDAVTLPKPLDIARQATNAAKGEPIVAVEPAAPTEPQWQQLTVASGDTLSTLFDRADLGASTLHAILNSSEQARRFTRLNVGQVLEYQTDADGQLLAMRSKLNDLESIRVERTSDGFVFNKDVIEPDVRERYVHGTINSSLFLAAQNAGLNHNLTMQMANIFGYDVDFARDIRQGDSFEVLFEELHVGDKSVGNNNILAARFTNRGKTFTAVRYTDSNGYASYYRADGTSMRKAFIRTPVDFARISSRFNPGRLHPVLNRIRAHKGVDYAAATGTPIKATGDGRVVSAGRKGGYGNAVVIQHGRKYQTLYGHMSRFANGVRAGSNVTQGQIIGYVGMTGLATGPHLHYEFRVDGRHVDPLSVQLPASDPIPASERTAFLASSQKLMAAMDQNRATQLAALEP</sequence>
<gene>
    <name evidence="11" type="ORF">BXT89_12810</name>
</gene>
<dbReference type="GO" id="GO:0046872">
    <property type="term" value="F:metal ion binding"/>
    <property type="evidence" value="ECO:0007669"/>
    <property type="project" value="UniProtKB-KW"/>
</dbReference>
<dbReference type="InterPro" id="IPR045834">
    <property type="entry name" value="Csd3_N2"/>
</dbReference>
<dbReference type="RefSeq" id="WP_083728070.1">
    <property type="nucleotide sequence ID" value="NZ_FOUD01000019.1"/>
</dbReference>
<proteinExistence type="predicted"/>
<keyword evidence="7" id="KW-0482">Metalloprotease</keyword>
<dbReference type="PANTHER" id="PTHR21666">
    <property type="entry name" value="PEPTIDASE-RELATED"/>
    <property type="match status" value="1"/>
</dbReference>
<dbReference type="EMBL" id="MUBC01000028">
    <property type="protein sequence ID" value="ONM43394.1"/>
    <property type="molecule type" value="Genomic_DNA"/>
</dbReference>
<dbReference type="GO" id="GO:0030313">
    <property type="term" value="C:cell envelope"/>
    <property type="evidence" value="ECO:0007669"/>
    <property type="project" value="UniProtKB-SubCell"/>
</dbReference>
<dbReference type="GO" id="GO:0042834">
    <property type="term" value="F:peptidoglycan binding"/>
    <property type="evidence" value="ECO:0007669"/>
    <property type="project" value="InterPro"/>
</dbReference>
<evidence type="ECO:0000259" key="8">
    <source>
        <dbReference type="Pfam" id="PF01551"/>
    </source>
</evidence>
<dbReference type="Pfam" id="PF19425">
    <property type="entry name" value="Csd3_N2"/>
    <property type="match status" value="1"/>
</dbReference>
<dbReference type="Proteomes" id="UP000242847">
    <property type="component" value="Unassembled WGS sequence"/>
</dbReference>
<dbReference type="STRING" id="254161.SAMN05216256_1192"/>
<keyword evidence="3" id="KW-0645">Protease</keyword>
<evidence type="ECO:0000256" key="7">
    <source>
        <dbReference type="ARBA" id="ARBA00023049"/>
    </source>
</evidence>
<evidence type="ECO:0000256" key="3">
    <source>
        <dbReference type="ARBA" id="ARBA00022670"/>
    </source>
</evidence>
<comment type="cofactor">
    <cofactor evidence="1">
        <name>Zn(2+)</name>
        <dbReference type="ChEBI" id="CHEBI:29105"/>
    </cofactor>
</comment>
<evidence type="ECO:0000256" key="1">
    <source>
        <dbReference type="ARBA" id="ARBA00001947"/>
    </source>
</evidence>
<keyword evidence="6" id="KW-0862">Zinc</keyword>
<reference evidence="11 12" key="1">
    <citation type="submission" date="2017-01" db="EMBL/GenBank/DDBJ databases">
        <title>Draft genome sequence of Pseudomonas pachastrellae type strain CCUG 46540T from a deep sea.</title>
        <authorList>
            <person name="Gomila M."/>
            <person name="Mulet M."/>
            <person name="Lalucat J."/>
            <person name="Garcia-Valdes E."/>
        </authorList>
    </citation>
    <scope>NUCLEOTIDE SEQUENCE [LARGE SCALE GENOMIC DNA]</scope>
    <source>
        <strain evidence="11 12">CCUG 46540</strain>
    </source>
</reference>
<evidence type="ECO:0000259" key="10">
    <source>
        <dbReference type="Pfam" id="PF19425"/>
    </source>
</evidence>
<protein>
    <submittedName>
        <fullName evidence="11">Peptidase M23</fullName>
    </submittedName>
</protein>
<dbReference type="CDD" id="cd12797">
    <property type="entry name" value="M23_peptidase"/>
    <property type="match status" value="1"/>
</dbReference>
<dbReference type="Pfam" id="PF01551">
    <property type="entry name" value="Peptidase_M23"/>
    <property type="match status" value="1"/>
</dbReference>
<evidence type="ECO:0000256" key="4">
    <source>
        <dbReference type="ARBA" id="ARBA00022723"/>
    </source>
</evidence>
<comment type="caution">
    <text evidence="11">The sequence shown here is derived from an EMBL/GenBank/DDBJ whole genome shotgun (WGS) entry which is preliminary data.</text>
</comment>
<dbReference type="PANTHER" id="PTHR21666:SF288">
    <property type="entry name" value="CELL DIVISION PROTEIN YTFB"/>
    <property type="match status" value="1"/>
</dbReference>
<evidence type="ECO:0000259" key="9">
    <source>
        <dbReference type="Pfam" id="PF04225"/>
    </source>
</evidence>
<evidence type="ECO:0000313" key="11">
    <source>
        <dbReference type="EMBL" id="ONM43394.1"/>
    </source>
</evidence>
<keyword evidence="5" id="KW-0378">Hydrolase</keyword>
<dbReference type="GO" id="GO:0004222">
    <property type="term" value="F:metalloendopeptidase activity"/>
    <property type="evidence" value="ECO:0007669"/>
    <property type="project" value="TreeGrafter"/>
</dbReference>
<dbReference type="GO" id="GO:0006508">
    <property type="term" value="P:proteolysis"/>
    <property type="evidence" value="ECO:0007669"/>
    <property type="project" value="UniProtKB-KW"/>
</dbReference>
<feature type="domain" description="M23ase beta-sheet core" evidence="8">
    <location>
        <begin position="337"/>
        <end position="433"/>
    </location>
</feature>
<evidence type="ECO:0000256" key="2">
    <source>
        <dbReference type="ARBA" id="ARBA00004196"/>
    </source>
</evidence>
<dbReference type="Pfam" id="PF04225">
    <property type="entry name" value="LysM_OapA"/>
    <property type="match status" value="1"/>
</dbReference>
<dbReference type="InterPro" id="IPR050570">
    <property type="entry name" value="Cell_wall_metabolism_enzyme"/>
</dbReference>
<dbReference type="SUPFAM" id="SSF51261">
    <property type="entry name" value="Duplicated hybrid motif"/>
    <property type="match status" value="1"/>
</dbReference>
<comment type="subcellular location">
    <subcellularLocation>
        <location evidence="2">Cell envelope</location>
    </subcellularLocation>
</comment>
<dbReference type="Gene3D" id="3.10.450.350">
    <property type="match status" value="2"/>
</dbReference>
<evidence type="ECO:0000313" key="12">
    <source>
        <dbReference type="Proteomes" id="UP000242847"/>
    </source>
</evidence>
<organism evidence="11 12">
    <name type="scientific">Halopseudomonas pachastrellae</name>
    <dbReference type="NCBI Taxonomy" id="254161"/>
    <lineage>
        <taxon>Bacteria</taxon>
        <taxon>Pseudomonadati</taxon>
        <taxon>Pseudomonadota</taxon>
        <taxon>Gammaproteobacteria</taxon>
        <taxon>Pseudomonadales</taxon>
        <taxon>Pseudomonadaceae</taxon>
        <taxon>Halopseudomonas</taxon>
    </lineage>
</organism>
<dbReference type="InterPro" id="IPR011055">
    <property type="entry name" value="Dup_hybrid_motif"/>
</dbReference>
<accession>A0A1S8DDA9</accession>
<dbReference type="OrthoDB" id="9805070at2"/>
<keyword evidence="4" id="KW-0479">Metal-binding</keyword>
<feature type="domain" description="Csd3-like second N-terminal" evidence="10">
    <location>
        <begin position="203"/>
        <end position="325"/>
    </location>
</feature>
<dbReference type="InterPro" id="IPR007340">
    <property type="entry name" value="LysM_Opacity-associatedA"/>
</dbReference>
<dbReference type="FunFam" id="2.70.70.10:FF:000002">
    <property type="entry name" value="Murein DD-endopeptidase MepM"/>
    <property type="match status" value="1"/>
</dbReference>
<dbReference type="InterPro" id="IPR016047">
    <property type="entry name" value="M23ase_b-sheet_dom"/>
</dbReference>
<name>A0A1S8DDA9_9GAMM</name>
<dbReference type="AlphaFoldDB" id="A0A1S8DDA9"/>
<keyword evidence="12" id="KW-1185">Reference proteome</keyword>
<feature type="domain" description="Opacity-associated protein A LysM-like" evidence="9">
    <location>
        <begin position="111"/>
        <end position="190"/>
    </location>
</feature>